<dbReference type="AlphaFoldDB" id="A0A376YL89"/>
<proteinExistence type="predicted"/>
<gene>
    <name evidence="1" type="ORF">NCTC10865_06286</name>
</gene>
<evidence type="ECO:0000313" key="1">
    <source>
        <dbReference type="EMBL" id="STK05463.1"/>
    </source>
</evidence>
<protein>
    <submittedName>
        <fullName evidence="1">Uncharacterized protein</fullName>
    </submittedName>
</protein>
<dbReference type="Proteomes" id="UP000254159">
    <property type="component" value="Unassembled WGS sequence"/>
</dbReference>
<reference evidence="1 2" key="1">
    <citation type="submission" date="2018-06" db="EMBL/GenBank/DDBJ databases">
        <authorList>
            <consortium name="Pathogen Informatics"/>
            <person name="Doyle S."/>
        </authorList>
    </citation>
    <scope>NUCLEOTIDE SEQUENCE [LARGE SCALE GENOMIC DNA]</scope>
    <source>
        <strain evidence="1 2">NCTC10865</strain>
    </source>
</reference>
<accession>A0A376YL89</accession>
<name>A0A376YL89_ECOLX</name>
<evidence type="ECO:0000313" key="2">
    <source>
        <dbReference type="Proteomes" id="UP000254159"/>
    </source>
</evidence>
<dbReference type="EMBL" id="UGCD01000003">
    <property type="protein sequence ID" value="STK05463.1"/>
    <property type="molecule type" value="Genomic_DNA"/>
</dbReference>
<organism evidence="1 2">
    <name type="scientific">Escherichia coli</name>
    <dbReference type="NCBI Taxonomy" id="562"/>
    <lineage>
        <taxon>Bacteria</taxon>
        <taxon>Pseudomonadati</taxon>
        <taxon>Pseudomonadota</taxon>
        <taxon>Gammaproteobacteria</taxon>
        <taxon>Enterobacterales</taxon>
        <taxon>Enterobacteriaceae</taxon>
        <taxon>Escherichia</taxon>
    </lineage>
</organism>
<sequence>MSSTTQIPCCLSFRTKPDNKNVGSGQMLIGSTLDMETP</sequence>